<evidence type="ECO:0000313" key="9">
    <source>
        <dbReference type="Proteomes" id="UP000235786"/>
    </source>
</evidence>
<organism evidence="8 9">
    <name type="scientific">Hyaloscypha variabilis (strain UAMH 11265 / GT02V1 / F)</name>
    <name type="common">Meliniomyces variabilis</name>
    <dbReference type="NCBI Taxonomy" id="1149755"/>
    <lineage>
        <taxon>Eukaryota</taxon>
        <taxon>Fungi</taxon>
        <taxon>Dikarya</taxon>
        <taxon>Ascomycota</taxon>
        <taxon>Pezizomycotina</taxon>
        <taxon>Leotiomycetes</taxon>
        <taxon>Helotiales</taxon>
        <taxon>Hyaloscyphaceae</taxon>
        <taxon>Hyaloscypha</taxon>
        <taxon>Hyaloscypha variabilis</taxon>
    </lineage>
</organism>
<evidence type="ECO:0000256" key="6">
    <source>
        <dbReference type="SAM" id="Phobius"/>
    </source>
</evidence>
<dbReference type="PANTHER" id="PTHR33048">
    <property type="entry name" value="PTH11-LIKE INTEGRAL MEMBRANE PROTEIN (AFU_ORTHOLOGUE AFUA_5G11245)"/>
    <property type="match status" value="1"/>
</dbReference>
<dbReference type="AlphaFoldDB" id="A0A2J6RFA0"/>
<keyword evidence="9" id="KW-1185">Reference proteome</keyword>
<dbReference type="GO" id="GO:0016020">
    <property type="term" value="C:membrane"/>
    <property type="evidence" value="ECO:0007669"/>
    <property type="project" value="UniProtKB-SubCell"/>
</dbReference>
<keyword evidence="3 6" id="KW-1133">Transmembrane helix</keyword>
<dbReference type="InterPro" id="IPR049326">
    <property type="entry name" value="Rhodopsin_dom_fungi"/>
</dbReference>
<dbReference type="OrthoDB" id="3648173at2759"/>
<feature type="transmembrane region" description="Helical" evidence="6">
    <location>
        <begin position="135"/>
        <end position="153"/>
    </location>
</feature>
<evidence type="ECO:0000256" key="3">
    <source>
        <dbReference type="ARBA" id="ARBA00022989"/>
    </source>
</evidence>
<feature type="transmembrane region" description="Helical" evidence="6">
    <location>
        <begin position="58"/>
        <end position="83"/>
    </location>
</feature>
<gene>
    <name evidence="8" type="ORF">L207DRAFT_568245</name>
</gene>
<evidence type="ECO:0000313" key="8">
    <source>
        <dbReference type="EMBL" id="PMD37190.1"/>
    </source>
</evidence>
<feature type="domain" description="Rhodopsin" evidence="7">
    <location>
        <begin position="42"/>
        <end position="280"/>
    </location>
</feature>
<proteinExistence type="inferred from homology"/>
<dbReference type="Pfam" id="PF20684">
    <property type="entry name" value="Fung_rhodopsin"/>
    <property type="match status" value="1"/>
</dbReference>
<dbReference type="EMBL" id="KZ613949">
    <property type="protein sequence ID" value="PMD37190.1"/>
    <property type="molecule type" value="Genomic_DNA"/>
</dbReference>
<name>A0A2J6RFA0_HYAVF</name>
<protein>
    <recommendedName>
        <fullName evidence="7">Rhodopsin domain-containing protein</fullName>
    </recommendedName>
</protein>
<evidence type="ECO:0000259" key="7">
    <source>
        <dbReference type="Pfam" id="PF20684"/>
    </source>
</evidence>
<feature type="transmembrane region" description="Helical" evidence="6">
    <location>
        <begin position="185"/>
        <end position="205"/>
    </location>
</feature>
<evidence type="ECO:0000256" key="5">
    <source>
        <dbReference type="ARBA" id="ARBA00038359"/>
    </source>
</evidence>
<evidence type="ECO:0000256" key="4">
    <source>
        <dbReference type="ARBA" id="ARBA00023136"/>
    </source>
</evidence>
<reference evidence="8 9" key="1">
    <citation type="submission" date="2016-04" db="EMBL/GenBank/DDBJ databases">
        <title>A degradative enzymes factory behind the ericoid mycorrhizal symbiosis.</title>
        <authorList>
            <consortium name="DOE Joint Genome Institute"/>
            <person name="Martino E."/>
            <person name="Morin E."/>
            <person name="Grelet G."/>
            <person name="Kuo A."/>
            <person name="Kohler A."/>
            <person name="Daghino S."/>
            <person name="Barry K."/>
            <person name="Choi C."/>
            <person name="Cichocki N."/>
            <person name="Clum A."/>
            <person name="Copeland A."/>
            <person name="Hainaut M."/>
            <person name="Haridas S."/>
            <person name="Labutti K."/>
            <person name="Lindquist E."/>
            <person name="Lipzen A."/>
            <person name="Khouja H.-R."/>
            <person name="Murat C."/>
            <person name="Ohm R."/>
            <person name="Olson A."/>
            <person name="Spatafora J."/>
            <person name="Veneault-Fourrey C."/>
            <person name="Henrissat B."/>
            <person name="Grigoriev I."/>
            <person name="Martin F."/>
            <person name="Perotto S."/>
        </authorList>
    </citation>
    <scope>NUCLEOTIDE SEQUENCE [LARGE SCALE GENOMIC DNA]</scope>
    <source>
        <strain evidence="8 9">F</strain>
    </source>
</reference>
<evidence type="ECO:0000256" key="2">
    <source>
        <dbReference type="ARBA" id="ARBA00022692"/>
    </source>
</evidence>
<keyword evidence="2 6" id="KW-0812">Transmembrane</keyword>
<comment type="similarity">
    <text evidence="5">Belongs to the SAT4 family.</text>
</comment>
<accession>A0A2J6RFA0</accession>
<evidence type="ECO:0000256" key="1">
    <source>
        <dbReference type="ARBA" id="ARBA00004141"/>
    </source>
</evidence>
<dbReference type="Proteomes" id="UP000235786">
    <property type="component" value="Unassembled WGS sequence"/>
</dbReference>
<dbReference type="InterPro" id="IPR052337">
    <property type="entry name" value="SAT4-like"/>
</dbReference>
<dbReference type="PANTHER" id="PTHR33048:SF47">
    <property type="entry name" value="INTEGRAL MEMBRANE PROTEIN-RELATED"/>
    <property type="match status" value="1"/>
</dbReference>
<feature type="transmembrane region" description="Helical" evidence="6">
    <location>
        <begin position="217"/>
        <end position="235"/>
    </location>
</feature>
<comment type="subcellular location">
    <subcellularLocation>
        <location evidence="1">Membrane</location>
        <topology evidence="1">Multi-pass membrane protein</topology>
    </subcellularLocation>
</comment>
<sequence length="497" mass="55461">MANNSTIHLWMEHSVDLSANKGPGLLIVAAVMSSLSFLIVCVRLNVRLFMVHSFGRDDCFILIASLCSLLGAALVITSVHFGFGKHVETLDLDSFMAVLKWNWAAGIPGTFGLYFSKVSVAFFLLRLVPHRKTAWFIWIVIGLLTLAQIWGALTMTGGCLPVESLWNFHVHGKCWPYEVNVTGPYINTSVGILADWIFVILPIYLLWDTYMDTRAKIAVNCILGLGAFTATVSLIKILKLKDLKSWDPTFASVDLTKWCIIELNVGIWAASLPSLRPIFKCLNRTATDVYTRSRERRRYYADGGETSFLPDSSIPLKTQGYSTSTLKSPGYSNSSIKTPGGYSNSTLDTPTANYIEIHIDSPEFNPYGTFSPYGRNSMRRNSIDHELELLEVGYNVSPIKCPRSPFEMSFLEDALLEPAPLHIATQHSRKISGGSIVRTSPTSDAIILTDERDMAYLEEQRKFQIAKARRHGGSGGSKISLDRRELDVLRNEQENMI</sequence>
<keyword evidence="4 6" id="KW-0472">Membrane</keyword>
<feature type="transmembrane region" description="Helical" evidence="6">
    <location>
        <begin position="24"/>
        <end position="46"/>
    </location>
</feature>
<feature type="transmembrane region" description="Helical" evidence="6">
    <location>
        <begin position="103"/>
        <end position="128"/>
    </location>
</feature>